<name>A0A9X4FBB0_9VIBR</name>
<evidence type="ECO:0000313" key="3">
    <source>
        <dbReference type="Proteomes" id="UP001140978"/>
    </source>
</evidence>
<gene>
    <name evidence="2" type="ORF">L9X51_19145</name>
</gene>
<comment type="caution">
    <text evidence="2">The sequence shown here is derived from an EMBL/GenBank/DDBJ whole genome shotgun (WGS) entry which is preliminary data.</text>
</comment>
<accession>A0A9X4FBB0</accession>
<dbReference type="AlphaFoldDB" id="A0A9X4FBB0"/>
<sequence>MAKPRIFISSTYYDLKHIRSDLERYISEQGYDAVMNEKGHIPYGSTEKLEEYCYKEIELCDILVAVIGGRFGSESKEKDYSVSNLELKTAREKGKQVYIFIEKSVASEYKTYEANKDIEGLSFTAVTDVRVYKFLDEVYALTLNNQIQTFESAKEITNYLKEQWAGLFQRLLSDESRQKEVDLISDLKNTSKTLNQLVEYLVSEKSKGESAVSDILLSNHPAFNEIKTKLDIPYRIIFQNKKELDQVLSARRFEEGLDFIENWVKSGCYSWRHKEKDLILHVQKSIFDSDDSLKIYTPNEWDPSWVELEDLDFDIPF</sequence>
<dbReference type="EMBL" id="JAKNAX010000153">
    <property type="protein sequence ID" value="MDE1348476.1"/>
    <property type="molecule type" value="Genomic_DNA"/>
</dbReference>
<dbReference type="InterPro" id="IPR025139">
    <property type="entry name" value="DUF4062"/>
</dbReference>
<feature type="domain" description="DUF4062" evidence="1">
    <location>
        <begin position="5"/>
        <end position="90"/>
    </location>
</feature>
<reference evidence="2" key="1">
    <citation type="submission" date="2022-02" db="EMBL/GenBank/DDBJ databases">
        <title>Emergence and expansion in Europe of a Vibrio aestuarianus clonal complex pathogenic for oysters.</title>
        <authorList>
            <person name="Mesnil A."/>
            <person name="Travers M.-A."/>
        </authorList>
    </citation>
    <scope>NUCLEOTIDE SEQUENCE</scope>
    <source>
        <strain evidence="2">19_064_15T1</strain>
    </source>
</reference>
<protein>
    <submittedName>
        <fullName evidence="2">DUF4062 domain-containing protein</fullName>
    </submittedName>
</protein>
<evidence type="ECO:0000259" key="1">
    <source>
        <dbReference type="Pfam" id="PF13271"/>
    </source>
</evidence>
<dbReference type="RefSeq" id="WP_274676387.1">
    <property type="nucleotide sequence ID" value="NZ_JAKNAX010000153.1"/>
</dbReference>
<proteinExistence type="predicted"/>
<evidence type="ECO:0000313" key="2">
    <source>
        <dbReference type="EMBL" id="MDE1348476.1"/>
    </source>
</evidence>
<dbReference type="Proteomes" id="UP001140978">
    <property type="component" value="Unassembled WGS sequence"/>
</dbReference>
<dbReference type="Pfam" id="PF13271">
    <property type="entry name" value="DUF4062"/>
    <property type="match status" value="1"/>
</dbReference>
<organism evidence="2 3">
    <name type="scientific">Vibrio aestuarianus</name>
    <dbReference type="NCBI Taxonomy" id="28171"/>
    <lineage>
        <taxon>Bacteria</taxon>
        <taxon>Pseudomonadati</taxon>
        <taxon>Pseudomonadota</taxon>
        <taxon>Gammaproteobacteria</taxon>
        <taxon>Vibrionales</taxon>
        <taxon>Vibrionaceae</taxon>
        <taxon>Vibrio</taxon>
    </lineage>
</organism>